<sequence>MVIWSHYRYCSIATYLLSFFSRCTCSAWPLKSSGTRNRNASVRFVEKRPRSSHASLSRNRTRSTGGR</sequence>
<proteinExistence type="predicted"/>
<evidence type="ECO:0000313" key="2">
    <source>
        <dbReference type="EMBL" id="MBW74494.1"/>
    </source>
</evidence>
<evidence type="ECO:0000256" key="1">
    <source>
        <dbReference type="SAM" id="MobiDB-lite"/>
    </source>
</evidence>
<dbReference type="AlphaFoldDB" id="A0A2M4DA80"/>
<feature type="region of interest" description="Disordered" evidence="1">
    <location>
        <begin position="31"/>
        <end position="67"/>
    </location>
</feature>
<name>A0A2M4DA80_ANODA</name>
<accession>A0A2M4DA80</accession>
<protein>
    <submittedName>
        <fullName evidence="2">Putative secreted protein</fullName>
    </submittedName>
</protein>
<organism evidence="2">
    <name type="scientific">Anopheles darlingi</name>
    <name type="common">Mosquito</name>
    <dbReference type="NCBI Taxonomy" id="43151"/>
    <lineage>
        <taxon>Eukaryota</taxon>
        <taxon>Metazoa</taxon>
        <taxon>Ecdysozoa</taxon>
        <taxon>Arthropoda</taxon>
        <taxon>Hexapoda</taxon>
        <taxon>Insecta</taxon>
        <taxon>Pterygota</taxon>
        <taxon>Neoptera</taxon>
        <taxon>Endopterygota</taxon>
        <taxon>Diptera</taxon>
        <taxon>Nematocera</taxon>
        <taxon>Culicoidea</taxon>
        <taxon>Culicidae</taxon>
        <taxon>Anophelinae</taxon>
        <taxon>Anopheles</taxon>
    </lineage>
</organism>
<feature type="compositionally biased region" description="Polar residues" evidence="1">
    <location>
        <begin position="52"/>
        <end position="67"/>
    </location>
</feature>
<dbReference type="EMBL" id="GGFL01010316">
    <property type="protein sequence ID" value="MBW74494.1"/>
    <property type="molecule type" value="Transcribed_RNA"/>
</dbReference>
<reference evidence="2" key="1">
    <citation type="submission" date="2018-01" db="EMBL/GenBank/DDBJ databases">
        <title>An insight into the sialome of Amazonian anophelines.</title>
        <authorList>
            <person name="Ribeiro J.M."/>
            <person name="Scarpassa V."/>
            <person name="Calvo E."/>
        </authorList>
    </citation>
    <scope>NUCLEOTIDE SEQUENCE</scope>
</reference>